<evidence type="ECO:0000256" key="1">
    <source>
        <dbReference type="ARBA" id="ARBA00022630"/>
    </source>
</evidence>
<feature type="domain" description="Nitroreductase" evidence="4">
    <location>
        <begin position="90"/>
        <end position="148"/>
    </location>
</feature>
<evidence type="ECO:0000256" key="3">
    <source>
        <dbReference type="ARBA" id="ARBA00023002"/>
    </source>
</evidence>
<name>A0ABM7PCF2_9BACT</name>
<evidence type="ECO:0000313" key="5">
    <source>
        <dbReference type="EMBL" id="BCS95250.1"/>
    </source>
</evidence>
<dbReference type="InterPro" id="IPR000415">
    <property type="entry name" value="Nitroreductase-like"/>
</dbReference>
<dbReference type="PANTHER" id="PTHR23026">
    <property type="entry name" value="NADPH NITROREDUCTASE"/>
    <property type="match status" value="1"/>
</dbReference>
<dbReference type="Pfam" id="PF00881">
    <property type="entry name" value="Nitroreductase"/>
    <property type="match status" value="2"/>
</dbReference>
<evidence type="ECO:0000259" key="4">
    <source>
        <dbReference type="Pfam" id="PF00881"/>
    </source>
</evidence>
<dbReference type="EMBL" id="AP024488">
    <property type="protein sequence ID" value="BCS95250.1"/>
    <property type="molecule type" value="Genomic_DNA"/>
</dbReference>
<dbReference type="SUPFAM" id="SSF55469">
    <property type="entry name" value="FMN-dependent nitroreductase-like"/>
    <property type="match status" value="1"/>
</dbReference>
<organism evidence="5 6">
    <name type="scientific">Desulfoluna limicola</name>
    <dbReference type="NCBI Taxonomy" id="2810562"/>
    <lineage>
        <taxon>Bacteria</taxon>
        <taxon>Pseudomonadati</taxon>
        <taxon>Thermodesulfobacteriota</taxon>
        <taxon>Desulfobacteria</taxon>
        <taxon>Desulfobacterales</taxon>
        <taxon>Desulfolunaceae</taxon>
        <taxon>Desulfoluna</taxon>
    </lineage>
</organism>
<accession>A0ABM7PCF2</accession>
<keyword evidence="3" id="KW-0560">Oxidoreductase</keyword>
<protein>
    <submittedName>
        <fullName evidence="5">Nitroreductase</fullName>
    </submittedName>
</protein>
<dbReference type="InterPro" id="IPR050627">
    <property type="entry name" value="Nitroreductase/BluB"/>
</dbReference>
<dbReference type="Gene3D" id="3.40.109.10">
    <property type="entry name" value="NADH Oxidase"/>
    <property type="match status" value="1"/>
</dbReference>
<evidence type="ECO:0000313" key="6">
    <source>
        <dbReference type="Proteomes" id="UP001320148"/>
    </source>
</evidence>
<proteinExistence type="predicted"/>
<keyword evidence="1" id="KW-0285">Flavoprotein</keyword>
<dbReference type="RefSeq" id="WP_236891516.1">
    <property type="nucleotide sequence ID" value="NZ_AP024488.1"/>
</dbReference>
<feature type="domain" description="Nitroreductase" evidence="4">
    <location>
        <begin position="8"/>
        <end position="61"/>
    </location>
</feature>
<dbReference type="PANTHER" id="PTHR23026:SF90">
    <property type="entry name" value="IODOTYROSINE DEIODINASE 1"/>
    <property type="match status" value="1"/>
</dbReference>
<dbReference type="Proteomes" id="UP001320148">
    <property type="component" value="Chromosome"/>
</dbReference>
<dbReference type="InterPro" id="IPR029479">
    <property type="entry name" value="Nitroreductase"/>
</dbReference>
<reference evidence="5 6" key="1">
    <citation type="submission" date="2021-02" db="EMBL/GenBank/DDBJ databases">
        <title>Complete genome of Desulfoluna sp. strain ASN36.</title>
        <authorList>
            <person name="Takahashi A."/>
            <person name="Kojima H."/>
            <person name="Fukui M."/>
        </authorList>
    </citation>
    <scope>NUCLEOTIDE SEQUENCE [LARGE SCALE GENOMIC DNA]</scope>
    <source>
        <strain evidence="5 6">ASN36</strain>
    </source>
</reference>
<sequence length="171" mass="19222">MDIQDAIFYRRSIRKYTDETVSDEQVTCILEAAMMAPSAGNAQPWQFVVVRDKEKLSQIKDINPYAGMAEKAQVGILVCGDLSLEKYSGFWVQDCSAAVQNLLLSVHNEGLGAVWTGVYPLEERVEGFRKLFKLPENVIPLAFMPIGHPGHTPKSEPRFLKDRVHQDGWQG</sequence>
<gene>
    <name evidence="5" type="ORF">DSLASN_08820</name>
</gene>
<evidence type="ECO:0000256" key="2">
    <source>
        <dbReference type="ARBA" id="ARBA00022643"/>
    </source>
</evidence>
<keyword evidence="6" id="KW-1185">Reference proteome</keyword>
<dbReference type="CDD" id="cd02150">
    <property type="entry name" value="nitroreductase"/>
    <property type="match status" value="1"/>
</dbReference>
<keyword evidence="2" id="KW-0288">FMN</keyword>